<evidence type="ECO:0000256" key="5">
    <source>
        <dbReference type="ARBA" id="ARBA00023163"/>
    </source>
</evidence>
<evidence type="ECO:0000259" key="7">
    <source>
        <dbReference type="Pfam" id="PF04542"/>
    </source>
</evidence>
<keyword evidence="3 6" id="KW-0731">Sigma factor</keyword>
<comment type="similarity">
    <text evidence="6">Belongs to the sigma-70 factor family. SigI subfamily.</text>
</comment>
<feature type="domain" description="RNA polymerase sigma-70 region 2" evidence="7">
    <location>
        <begin position="35"/>
        <end position="101"/>
    </location>
</feature>
<evidence type="ECO:0000256" key="3">
    <source>
        <dbReference type="ARBA" id="ARBA00023082"/>
    </source>
</evidence>
<evidence type="ECO:0000256" key="2">
    <source>
        <dbReference type="ARBA" id="ARBA00023015"/>
    </source>
</evidence>
<keyword evidence="1 6" id="KW-0963">Cytoplasm</keyword>
<dbReference type="Pfam" id="PF04542">
    <property type="entry name" value="Sigma70_r2"/>
    <property type="match status" value="1"/>
</dbReference>
<evidence type="ECO:0000256" key="6">
    <source>
        <dbReference type="HAMAP-Rule" id="MF_02064"/>
    </source>
</evidence>
<reference evidence="8 9" key="1">
    <citation type="submission" date="2018-11" db="EMBL/GenBank/DDBJ databases">
        <title>Genome sequencing of Lachnoanaerobaculum orale DSM 24553T.</title>
        <authorList>
            <person name="Kook J.-K."/>
            <person name="Park S.-N."/>
            <person name="Lim Y.K."/>
        </authorList>
    </citation>
    <scope>NUCLEOTIDE SEQUENCE [LARGE SCALE GENOMIC DNA]</scope>
    <source>
        <strain evidence="8 9">DSM 24553</strain>
    </source>
</reference>
<dbReference type="AlphaFoldDB" id="A0A3P3Q827"/>
<evidence type="ECO:0000256" key="1">
    <source>
        <dbReference type="ARBA" id="ARBA00022490"/>
    </source>
</evidence>
<accession>A0A3P3Q827</accession>
<dbReference type="HAMAP" id="MF_02064">
    <property type="entry name" value="Sigma70_SigI"/>
    <property type="match status" value="1"/>
</dbReference>
<dbReference type="Gene3D" id="1.10.1740.10">
    <property type="match status" value="1"/>
</dbReference>
<dbReference type="Proteomes" id="UP000276982">
    <property type="component" value="Unassembled WGS sequence"/>
</dbReference>
<evidence type="ECO:0000256" key="4">
    <source>
        <dbReference type="ARBA" id="ARBA00023125"/>
    </source>
</evidence>
<comment type="caution">
    <text evidence="8">The sequence shown here is derived from an EMBL/GenBank/DDBJ whole genome shotgun (WGS) entry which is preliminary data.</text>
</comment>
<dbReference type="PIRSF" id="PIRSF038953">
    <property type="entry name" value="SigI"/>
    <property type="match status" value="1"/>
</dbReference>
<comment type="subcellular location">
    <subcellularLocation>
        <location evidence="6">Cytoplasm</location>
    </subcellularLocation>
</comment>
<dbReference type="GO" id="GO:0003677">
    <property type="term" value="F:DNA binding"/>
    <property type="evidence" value="ECO:0007669"/>
    <property type="project" value="UniProtKB-UniRule"/>
</dbReference>
<keyword evidence="4 6" id="KW-0238">DNA-binding</keyword>
<keyword evidence="9" id="KW-1185">Reference proteome</keyword>
<dbReference type="InterPro" id="IPR013325">
    <property type="entry name" value="RNA_pol_sigma_r2"/>
</dbReference>
<feature type="DNA-binding region" description="H-T-H motif" evidence="6">
    <location>
        <begin position="214"/>
        <end position="233"/>
    </location>
</feature>
<dbReference type="EMBL" id="RRCM01000001">
    <property type="protein sequence ID" value="RRJ17331.1"/>
    <property type="molecule type" value="Genomic_DNA"/>
</dbReference>
<dbReference type="InterPro" id="IPR007627">
    <property type="entry name" value="RNA_pol_sigma70_r2"/>
</dbReference>
<keyword evidence="2 6" id="KW-0805">Transcription regulation</keyword>
<comment type="function">
    <text evidence="6">Sigma factors are initiation factors that promote the attachment of RNA polymerase to specific initiation sites and are then released.</text>
</comment>
<dbReference type="GO" id="GO:0016987">
    <property type="term" value="F:sigma factor activity"/>
    <property type="evidence" value="ECO:0007669"/>
    <property type="project" value="UniProtKB-UniRule"/>
</dbReference>
<keyword evidence="5 6" id="KW-0804">Transcription</keyword>
<gene>
    <name evidence="6" type="primary">sigI</name>
    <name evidence="8" type="ORF">EHW90_03790</name>
</gene>
<feature type="short sequence motif" description="Polymerase core binding" evidence="6">
    <location>
        <begin position="58"/>
        <end position="71"/>
    </location>
</feature>
<name>A0A3P3Q827_9FIRM</name>
<proteinExistence type="inferred from homology"/>
<comment type="activity regulation">
    <text evidence="6">Negatively regulated by the anti-sigma-I factor RsgI.</text>
</comment>
<keyword evidence="6" id="KW-0346">Stress response</keyword>
<organism evidence="8 9">
    <name type="scientific">Lachnoanaerobaculum orale</name>
    <dbReference type="NCBI Taxonomy" id="979627"/>
    <lineage>
        <taxon>Bacteria</taxon>
        <taxon>Bacillati</taxon>
        <taxon>Bacillota</taxon>
        <taxon>Clostridia</taxon>
        <taxon>Lachnospirales</taxon>
        <taxon>Lachnospiraceae</taxon>
        <taxon>Lachnoanaerobaculum</taxon>
    </lineage>
</organism>
<dbReference type="InterPro" id="IPR014244">
    <property type="entry name" value="RNA_pol_sigma-I"/>
</dbReference>
<dbReference type="GO" id="GO:0005737">
    <property type="term" value="C:cytoplasm"/>
    <property type="evidence" value="ECO:0007669"/>
    <property type="project" value="UniProtKB-SubCell"/>
</dbReference>
<protein>
    <recommendedName>
        <fullName evidence="6">RNA polymerase sigma factor SigI</fullName>
    </recommendedName>
</protein>
<sequence>MPIGRSYVFIFGTEQISEDVLRAQTDENYMNDFIKKHKKFILLSAFRATKRFITENDDEYSVAMIALCEAVKSYEESKGSFKGFAFLVIKRRLTDYSISQARFQKELSVEPASMDGEIENEEEVSALQIEIRQRSAEISKTEGIGVENPGSTPMQDEIAAVQKLLSGYGFSFYDLTECSPKAEKTKIACAKAVAIILKNSSLFKKMQTSKTLPVKDISSDKSISVKILERHRKYIIAAAEIMNGDYPLLKEYMNYIRKALESEL</sequence>
<evidence type="ECO:0000313" key="8">
    <source>
        <dbReference type="EMBL" id="RRJ17331.1"/>
    </source>
</evidence>
<evidence type="ECO:0000313" key="9">
    <source>
        <dbReference type="Proteomes" id="UP000276982"/>
    </source>
</evidence>
<dbReference type="SUPFAM" id="SSF88946">
    <property type="entry name" value="Sigma2 domain of RNA polymerase sigma factors"/>
    <property type="match status" value="1"/>
</dbReference>
<comment type="subunit">
    <text evidence="6">Interacts with RsgI.</text>
</comment>
<dbReference type="GO" id="GO:0006352">
    <property type="term" value="P:DNA-templated transcription initiation"/>
    <property type="evidence" value="ECO:0007669"/>
    <property type="project" value="UniProtKB-UniRule"/>
</dbReference>